<reference evidence="2 3" key="1">
    <citation type="submission" date="2021-06" db="EMBL/GenBank/DDBJ databases">
        <authorList>
            <person name="Kallberg Y."/>
            <person name="Tangrot J."/>
            <person name="Rosling A."/>
        </authorList>
    </citation>
    <scope>NUCLEOTIDE SEQUENCE [LARGE SCALE GENOMIC DNA]</scope>
    <source>
        <strain evidence="2 3">120-4 pot B 10/14</strain>
    </source>
</reference>
<gene>
    <name evidence="2" type="ORF">GMARGA_LOCUS8790</name>
</gene>
<evidence type="ECO:0000313" key="3">
    <source>
        <dbReference type="Proteomes" id="UP000789901"/>
    </source>
</evidence>
<organism evidence="2 3">
    <name type="scientific">Gigaspora margarita</name>
    <dbReference type="NCBI Taxonomy" id="4874"/>
    <lineage>
        <taxon>Eukaryota</taxon>
        <taxon>Fungi</taxon>
        <taxon>Fungi incertae sedis</taxon>
        <taxon>Mucoromycota</taxon>
        <taxon>Glomeromycotina</taxon>
        <taxon>Glomeromycetes</taxon>
        <taxon>Diversisporales</taxon>
        <taxon>Gigasporaceae</taxon>
        <taxon>Gigaspora</taxon>
    </lineage>
</organism>
<dbReference type="Proteomes" id="UP000789901">
    <property type="component" value="Unassembled WGS sequence"/>
</dbReference>
<dbReference type="EMBL" id="CAJVQB010004577">
    <property type="protein sequence ID" value="CAG8639954.1"/>
    <property type="molecule type" value="Genomic_DNA"/>
</dbReference>
<feature type="non-terminal residue" evidence="2">
    <location>
        <position position="1"/>
    </location>
</feature>
<protein>
    <submittedName>
        <fullName evidence="2">22400_t:CDS:1</fullName>
    </submittedName>
</protein>
<proteinExistence type="predicted"/>
<evidence type="ECO:0000313" key="2">
    <source>
        <dbReference type="EMBL" id="CAG8639954.1"/>
    </source>
</evidence>
<name>A0ABN7UNH4_GIGMA</name>
<accession>A0ABN7UNH4</accession>
<keyword evidence="3" id="KW-1185">Reference proteome</keyword>
<sequence length="234" mass="27349">QDAEEIKKELSDRNEQINKIWDIIEKAIIRAEESSLSNKIVKIPKKQLNFRKESETKKKRNQEIYKKAKRDDYKETKDNSKKDLEYKLAVASSEVLLDTKDYFKGQFKERCPKIECMTKDWRAVYSPVNEVKAESAAGISNIVYPLIVQADTKTQIIFVNFANLCLFSGIILSKWKVAQIYMISKREDWNFELNKVHLIALLDVFQKLSENSTEDLIFILSMLIEEAEEKGHEM</sequence>
<comment type="caution">
    <text evidence="2">The sequence shown here is derived from an EMBL/GenBank/DDBJ whole genome shotgun (WGS) entry which is preliminary data.</text>
</comment>
<evidence type="ECO:0000256" key="1">
    <source>
        <dbReference type="SAM" id="MobiDB-lite"/>
    </source>
</evidence>
<feature type="region of interest" description="Disordered" evidence="1">
    <location>
        <begin position="53"/>
        <end position="72"/>
    </location>
</feature>